<keyword evidence="4 5" id="KW-0472">Membrane</keyword>
<dbReference type="EMBL" id="WBOF01000003">
    <property type="protein sequence ID" value="MQS16690.1"/>
    <property type="molecule type" value="Genomic_DNA"/>
</dbReference>
<organism evidence="6 7">
    <name type="scientific">Streptomyces kaniharaensis</name>
    <dbReference type="NCBI Taxonomy" id="212423"/>
    <lineage>
        <taxon>Bacteria</taxon>
        <taxon>Bacillati</taxon>
        <taxon>Actinomycetota</taxon>
        <taxon>Actinomycetes</taxon>
        <taxon>Kitasatosporales</taxon>
        <taxon>Streptomycetaceae</taxon>
        <taxon>Streptomyces</taxon>
    </lineage>
</organism>
<evidence type="ECO:0000256" key="3">
    <source>
        <dbReference type="ARBA" id="ARBA00022989"/>
    </source>
</evidence>
<keyword evidence="2 5" id="KW-0812">Transmembrane</keyword>
<evidence type="ECO:0000313" key="6">
    <source>
        <dbReference type="EMBL" id="MQS16690.1"/>
    </source>
</evidence>
<evidence type="ECO:0000313" key="7">
    <source>
        <dbReference type="Proteomes" id="UP000450000"/>
    </source>
</evidence>
<comment type="caution">
    <text evidence="6">The sequence shown here is derived from an EMBL/GenBank/DDBJ whole genome shotgun (WGS) entry which is preliminary data.</text>
</comment>
<dbReference type="Proteomes" id="UP000450000">
    <property type="component" value="Unassembled WGS sequence"/>
</dbReference>
<gene>
    <name evidence="6" type="ORF">F7Q99_32005</name>
</gene>
<dbReference type="OrthoDB" id="3790625at2"/>
<keyword evidence="7" id="KW-1185">Reference proteome</keyword>
<feature type="transmembrane region" description="Helical" evidence="5">
    <location>
        <begin position="73"/>
        <end position="93"/>
    </location>
</feature>
<evidence type="ECO:0000256" key="4">
    <source>
        <dbReference type="ARBA" id="ARBA00023136"/>
    </source>
</evidence>
<sequence>MNITLWIISSVLAAAFAGAGLMKISQPREKLAASGMAWAGDFPPGAVKAIGAIEVLGALGLILPAALGIAPALVAWAATGLAATMLGAAVVHLRRGEAKAVPVNAVLLILAAIVAWGRFGPYHF</sequence>
<keyword evidence="3 5" id="KW-1133">Transmembrane helix</keyword>
<comment type="subcellular location">
    <subcellularLocation>
        <location evidence="1">Membrane</location>
        <topology evidence="1">Multi-pass membrane protein</topology>
    </subcellularLocation>
</comment>
<feature type="transmembrane region" description="Helical" evidence="5">
    <location>
        <begin position="100"/>
        <end position="119"/>
    </location>
</feature>
<reference evidence="6 7" key="1">
    <citation type="submission" date="2019-09" db="EMBL/GenBank/DDBJ databases">
        <title>Genome Sequences of Streptomyces kaniharaensis ATCC 21070.</title>
        <authorList>
            <person name="Zhu W."/>
            <person name="De Crecy-Lagard V."/>
            <person name="Richards N.G."/>
        </authorList>
    </citation>
    <scope>NUCLEOTIDE SEQUENCE [LARGE SCALE GENOMIC DNA]</scope>
    <source>
        <strain evidence="6 7">SF-557</strain>
    </source>
</reference>
<evidence type="ECO:0000256" key="1">
    <source>
        <dbReference type="ARBA" id="ARBA00004141"/>
    </source>
</evidence>
<protein>
    <submittedName>
        <fullName evidence="6">DoxX family protein</fullName>
    </submittedName>
</protein>
<name>A0A6N7KYR9_9ACTN</name>
<dbReference type="Pfam" id="PF13564">
    <property type="entry name" value="DoxX_2"/>
    <property type="match status" value="1"/>
</dbReference>
<evidence type="ECO:0000256" key="2">
    <source>
        <dbReference type="ARBA" id="ARBA00022692"/>
    </source>
</evidence>
<evidence type="ECO:0000256" key="5">
    <source>
        <dbReference type="SAM" id="Phobius"/>
    </source>
</evidence>
<feature type="transmembrane region" description="Helical" evidence="5">
    <location>
        <begin position="45"/>
        <end position="67"/>
    </location>
</feature>
<feature type="transmembrane region" description="Helical" evidence="5">
    <location>
        <begin position="6"/>
        <end position="24"/>
    </location>
</feature>
<dbReference type="GO" id="GO:0016020">
    <property type="term" value="C:membrane"/>
    <property type="evidence" value="ECO:0007669"/>
    <property type="project" value="UniProtKB-SubCell"/>
</dbReference>
<dbReference type="RefSeq" id="WP_153468085.1">
    <property type="nucleotide sequence ID" value="NZ_WBOF01000003.1"/>
</dbReference>
<accession>A0A6N7KYR9</accession>
<dbReference type="AlphaFoldDB" id="A0A6N7KYR9"/>
<dbReference type="InterPro" id="IPR032808">
    <property type="entry name" value="DoxX"/>
</dbReference>
<proteinExistence type="predicted"/>